<sequence length="271" mass="29551">MDDGSSEDVDRTNNQEQPSTAMSTSGEGRSSAYTRKKSSMLAVSDDPFALREGKTLLWRNVNMVLKGKNENEPDRMLLNNVWGEVPEQQTTAIMGPSGAGKTSLLNVLAGRAKTRGRISITSDRSYLLLCQVEIAQNNTQKNLDKLVKKMLAELGLESCADTFVGGQLLKGISGGERKRTSVGVELVVRPAMVFLDEPTSGLDSFSAIQLCQVLKKVANAGSSVLFTIHQPASEIFNAFDRLILMNKGRVMFQGLVEDVPSYFKETQPSIA</sequence>
<keyword evidence="9" id="KW-1185">Reference proteome</keyword>
<keyword evidence="5" id="KW-0472">Membrane</keyword>
<evidence type="ECO:0000256" key="6">
    <source>
        <dbReference type="SAM" id="MobiDB-lite"/>
    </source>
</evidence>
<keyword evidence="3" id="KW-0812">Transmembrane</keyword>
<dbReference type="OrthoDB" id="66620at2759"/>
<evidence type="ECO:0000256" key="5">
    <source>
        <dbReference type="ARBA" id="ARBA00023136"/>
    </source>
</evidence>
<proteinExistence type="predicted"/>
<dbReference type="PANTHER" id="PTHR48041:SF139">
    <property type="entry name" value="PROTEIN SCARLET"/>
    <property type="match status" value="1"/>
</dbReference>
<reference evidence="8" key="1">
    <citation type="journal article" date="2021" name="Sci. Rep.">
        <title>Diploid genomic architecture of Nitzschia inconspicua, an elite biomass production diatom.</title>
        <authorList>
            <person name="Oliver A."/>
            <person name="Podell S."/>
            <person name="Pinowska A."/>
            <person name="Traller J.C."/>
            <person name="Smith S.R."/>
            <person name="McClure R."/>
            <person name="Beliaev A."/>
            <person name="Bohutskyi P."/>
            <person name="Hill E.A."/>
            <person name="Rabines A."/>
            <person name="Zheng H."/>
            <person name="Allen L.Z."/>
            <person name="Kuo A."/>
            <person name="Grigoriev I.V."/>
            <person name="Allen A.E."/>
            <person name="Hazlebeck D."/>
            <person name="Allen E.E."/>
        </authorList>
    </citation>
    <scope>NUCLEOTIDE SEQUENCE</scope>
    <source>
        <strain evidence="8">Hildebrandi</strain>
    </source>
</reference>
<dbReference type="AlphaFoldDB" id="A0A9K3PZM5"/>
<dbReference type="GO" id="GO:0016887">
    <property type="term" value="F:ATP hydrolysis activity"/>
    <property type="evidence" value="ECO:0007669"/>
    <property type="project" value="InterPro"/>
</dbReference>
<dbReference type="Proteomes" id="UP000693970">
    <property type="component" value="Unassembled WGS sequence"/>
</dbReference>
<evidence type="ECO:0000256" key="1">
    <source>
        <dbReference type="ARBA" id="ARBA00004141"/>
    </source>
</evidence>
<organism evidence="8 9">
    <name type="scientific">Nitzschia inconspicua</name>
    <dbReference type="NCBI Taxonomy" id="303405"/>
    <lineage>
        <taxon>Eukaryota</taxon>
        <taxon>Sar</taxon>
        <taxon>Stramenopiles</taxon>
        <taxon>Ochrophyta</taxon>
        <taxon>Bacillariophyta</taxon>
        <taxon>Bacillariophyceae</taxon>
        <taxon>Bacillariophycidae</taxon>
        <taxon>Bacillariales</taxon>
        <taxon>Bacillariaceae</taxon>
        <taxon>Nitzschia</taxon>
    </lineage>
</organism>
<keyword evidence="2" id="KW-0813">Transport</keyword>
<gene>
    <name evidence="8" type="ORF">IV203_038812</name>
</gene>
<dbReference type="GO" id="GO:0005524">
    <property type="term" value="F:ATP binding"/>
    <property type="evidence" value="ECO:0007669"/>
    <property type="project" value="InterPro"/>
</dbReference>
<dbReference type="GO" id="GO:0042626">
    <property type="term" value="F:ATPase-coupled transmembrane transporter activity"/>
    <property type="evidence" value="ECO:0007669"/>
    <property type="project" value="TreeGrafter"/>
</dbReference>
<comment type="caution">
    <text evidence="8">The sequence shown here is derived from an EMBL/GenBank/DDBJ whole genome shotgun (WGS) entry which is preliminary data.</text>
</comment>
<dbReference type="PROSITE" id="PS50893">
    <property type="entry name" value="ABC_TRANSPORTER_2"/>
    <property type="match status" value="1"/>
</dbReference>
<feature type="compositionally biased region" description="Polar residues" evidence="6">
    <location>
        <begin position="14"/>
        <end position="33"/>
    </location>
</feature>
<accession>A0A9K3PZM5</accession>
<dbReference type="Pfam" id="PF00005">
    <property type="entry name" value="ABC_tran"/>
    <property type="match status" value="1"/>
</dbReference>
<dbReference type="InterPro" id="IPR050352">
    <property type="entry name" value="ABCG_transporters"/>
</dbReference>
<dbReference type="InterPro" id="IPR003593">
    <property type="entry name" value="AAA+_ATPase"/>
</dbReference>
<evidence type="ECO:0000256" key="4">
    <source>
        <dbReference type="ARBA" id="ARBA00022989"/>
    </source>
</evidence>
<comment type="subcellular location">
    <subcellularLocation>
        <location evidence="1">Membrane</location>
        <topology evidence="1">Multi-pass membrane protein</topology>
    </subcellularLocation>
</comment>
<feature type="region of interest" description="Disordered" evidence="6">
    <location>
        <begin position="1"/>
        <end position="34"/>
    </location>
</feature>
<keyword evidence="4" id="KW-1133">Transmembrane helix</keyword>
<dbReference type="GO" id="GO:0016020">
    <property type="term" value="C:membrane"/>
    <property type="evidence" value="ECO:0007669"/>
    <property type="project" value="UniProtKB-SubCell"/>
</dbReference>
<dbReference type="SMART" id="SM00382">
    <property type="entry name" value="AAA"/>
    <property type="match status" value="1"/>
</dbReference>
<dbReference type="InterPro" id="IPR003439">
    <property type="entry name" value="ABC_transporter-like_ATP-bd"/>
</dbReference>
<evidence type="ECO:0000259" key="7">
    <source>
        <dbReference type="PROSITE" id="PS50893"/>
    </source>
</evidence>
<evidence type="ECO:0000313" key="8">
    <source>
        <dbReference type="EMBL" id="KAG7365608.1"/>
    </source>
</evidence>
<evidence type="ECO:0000256" key="3">
    <source>
        <dbReference type="ARBA" id="ARBA00022692"/>
    </source>
</evidence>
<dbReference type="PANTHER" id="PTHR48041">
    <property type="entry name" value="ABC TRANSPORTER G FAMILY MEMBER 28"/>
    <property type="match status" value="1"/>
</dbReference>
<reference evidence="8" key="2">
    <citation type="submission" date="2021-04" db="EMBL/GenBank/DDBJ databases">
        <authorList>
            <person name="Podell S."/>
        </authorList>
    </citation>
    <scope>NUCLEOTIDE SEQUENCE</scope>
    <source>
        <strain evidence="8">Hildebrandi</strain>
    </source>
</reference>
<evidence type="ECO:0000313" key="9">
    <source>
        <dbReference type="Proteomes" id="UP000693970"/>
    </source>
</evidence>
<dbReference type="EMBL" id="JAGRRH010000009">
    <property type="protein sequence ID" value="KAG7365608.1"/>
    <property type="molecule type" value="Genomic_DNA"/>
</dbReference>
<protein>
    <submittedName>
        <fullName evidence="8">ABC transporter</fullName>
    </submittedName>
</protein>
<name>A0A9K3PZM5_9STRA</name>
<feature type="domain" description="ABC transporter" evidence="7">
    <location>
        <begin position="58"/>
        <end position="268"/>
    </location>
</feature>
<evidence type="ECO:0000256" key="2">
    <source>
        <dbReference type="ARBA" id="ARBA00022448"/>
    </source>
</evidence>